<evidence type="ECO:0000256" key="2">
    <source>
        <dbReference type="SAM" id="Phobius"/>
    </source>
</evidence>
<feature type="transmembrane region" description="Helical" evidence="2">
    <location>
        <begin position="191"/>
        <end position="211"/>
    </location>
</feature>
<comment type="subcellular location">
    <subcellularLocation>
        <location evidence="1">Membrane</location>
        <topology evidence="1">Multi-pass membrane protein</topology>
    </subcellularLocation>
</comment>
<dbReference type="Proteomes" id="UP001608902">
    <property type="component" value="Unassembled WGS sequence"/>
</dbReference>
<proteinExistence type="predicted"/>
<dbReference type="PANTHER" id="PTHR45757">
    <property type="entry name" value="PROTEIN CBG23364-RELATED"/>
    <property type="match status" value="1"/>
</dbReference>
<feature type="transmembrane region" description="Helical" evidence="2">
    <location>
        <begin position="38"/>
        <end position="63"/>
    </location>
</feature>
<dbReference type="PANTHER" id="PTHR45757:SF11">
    <property type="entry name" value="MAJOR FACILITATOR SUPERFAMILY (MFS) PROFILE DOMAIN-CONTAINING PROTEIN"/>
    <property type="match status" value="1"/>
</dbReference>
<dbReference type="SUPFAM" id="SSF103473">
    <property type="entry name" value="MFS general substrate transporter"/>
    <property type="match status" value="1"/>
</dbReference>
<name>A0ABD6ENE8_9BILA</name>
<accession>A0ABD6ENE8</accession>
<keyword evidence="2" id="KW-1133">Transmembrane helix</keyword>
<dbReference type="InterPro" id="IPR011701">
    <property type="entry name" value="MFS"/>
</dbReference>
<organism evidence="4 5">
    <name type="scientific">Gnathostoma spinigerum</name>
    <dbReference type="NCBI Taxonomy" id="75299"/>
    <lineage>
        <taxon>Eukaryota</taxon>
        <taxon>Metazoa</taxon>
        <taxon>Ecdysozoa</taxon>
        <taxon>Nematoda</taxon>
        <taxon>Chromadorea</taxon>
        <taxon>Rhabditida</taxon>
        <taxon>Spirurina</taxon>
        <taxon>Gnathostomatomorpha</taxon>
        <taxon>Gnathostomatoidea</taxon>
        <taxon>Gnathostomatidae</taxon>
        <taxon>Gnathostoma</taxon>
    </lineage>
</organism>
<dbReference type="PROSITE" id="PS50850">
    <property type="entry name" value="MFS"/>
    <property type="match status" value="1"/>
</dbReference>
<evidence type="ECO:0000313" key="4">
    <source>
        <dbReference type="EMBL" id="MFH4981509.1"/>
    </source>
</evidence>
<feature type="domain" description="Major facilitator superfamily (MFS) profile" evidence="3">
    <location>
        <begin position="47"/>
        <end position="321"/>
    </location>
</feature>
<keyword evidence="2" id="KW-0472">Membrane</keyword>
<dbReference type="AlphaFoldDB" id="A0ABD6ENE8"/>
<evidence type="ECO:0000256" key="1">
    <source>
        <dbReference type="ARBA" id="ARBA00004141"/>
    </source>
</evidence>
<dbReference type="Pfam" id="PF07690">
    <property type="entry name" value="MFS_1"/>
    <property type="match status" value="1"/>
</dbReference>
<reference evidence="4 5" key="1">
    <citation type="submission" date="2024-08" db="EMBL/GenBank/DDBJ databases">
        <title>Gnathostoma spinigerum genome.</title>
        <authorList>
            <person name="Gonzalez-Bertolin B."/>
            <person name="Monzon S."/>
            <person name="Zaballos A."/>
            <person name="Jimenez P."/>
            <person name="Dekumyoy P."/>
            <person name="Varona S."/>
            <person name="Cuesta I."/>
            <person name="Sumanam S."/>
            <person name="Adisakwattana P."/>
            <person name="Gasser R.B."/>
            <person name="Hernandez-Gonzalez A."/>
            <person name="Young N.D."/>
            <person name="Perteguer M.J."/>
        </authorList>
    </citation>
    <scope>NUCLEOTIDE SEQUENCE [LARGE SCALE GENOMIC DNA]</scope>
    <source>
        <strain evidence="4">AL3</strain>
        <tissue evidence="4">Liver</tissue>
    </source>
</reference>
<dbReference type="EMBL" id="JBGFUD010007354">
    <property type="protein sequence ID" value="MFH4981509.1"/>
    <property type="molecule type" value="Genomic_DNA"/>
</dbReference>
<dbReference type="Gene3D" id="1.20.1250.20">
    <property type="entry name" value="MFS general substrate transporter like domains"/>
    <property type="match status" value="1"/>
</dbReference>
<feature type="transmembrane region" description="Helical" evidence="2">
    <location>
        <begin position="104"/>
        <end position="123"/>
    </location>
</feature>
<dbReference type="GO" id="GO:0016020">
    <property type="term" value="C:membrane"/>
    <property type="evidence" value="ECO:0007669"/>
    <property type="project" value="UniProtKB-SubCell"/>
</dbReference>
<protein>
    <recommendedName>
        <fullName evidence="3">Major facilitator superfamily (MFS) profile domain-containing protein</fullName>
    </recommendedName>
</protein>
<evidence type="ECO:0000313" key="5">
    <source>
        <dbReference type="Proteomes" id="UP001608902"/>
    </source>
</evidence>
<sequence>MTCDASSCTATPLIAFCEFDPDKMRKKCAFMFWNHTRYLILTITTLCLTSLTSNSLILNFTVICMGNDDGGLPSLNSSADTSEINSTAINERNQNSPSTAAKGLLFSAIAVGALIGTYPVIYLSDKIGIRYTMIVFGSISAISTLLGPLFASIGLWPLIFIRFLEGVGVSASFPIRGSVTAQWSTLEDNGIFISILSCNLQFGPLFTMPVSSAFCTSKYGWEASFYLHGIITILFLMIFFIAYCDDPVDHPCVSAKEVAAIEAGKNGAKVNKNMTVPYRAMLKTPSVWAIFVCAVGCTFAFQLLYQYGPIYMNKVTFNSYV</sequence>
<dbReference type="InterPro" id="IPR036259">
    <property type="entry name" value="MFS_trans_sf"/>
</dbReference>
<keyword evidence="5" id="KW-1185">Reference proteome</keyword>
<feature type="transmembrane region" description="Helical" evidence="2">
    <location>
        <begin position="287"/>
        <end position="305"/>
    </location>
</feature>
<dbReference type="InterPro" id="IPR020846">
    <property type="entry name" value="MFS_dom"/>
</dbReference>
<feature type="transmembrane region" description="Helical" evidence="2">
    <location>
        <begin position="223"/>
        <end position="243"/>
    </location>
</feature>
<evidence type="ECO:0000259" key="3">
    <source>
        <dbReference type="PROSITE" id="PS50850"/>
    </source>
</evidence>
<keyword evidence="2" id="KW-0812">Transmembrane</keyword>
<gene>
    <name evidence="4" type="ORF">AB6A40_008218</name>
</gene>
<comment type="caution">
    <text evidence="4">The sequence shown here is derived from an EMBL/GenBank/DDBJ whole genome shotgun (WGS) entry which is preliminary data.</text>
</comment>
<feature type="transmembrane region" description="Helical" evidence="2">
    <location>
        <begin position="135"/>
        <end position="159"/>
    </location>
</feature>